<sequence>MGQLASAQNNRPAGALPSDTEPNPKAQVNVLRRMKESEGSELVIVIRPPPPFPYTLPKQKDDSKYKKFLGILNQVHMNLPLVEILQEVPKYARYFRDIVANKQRYIEFESVALTEECSTRFQSKLPPKLKDPRSFTIPLSLGKQEVGGALCDLGASINLMPSSLFKKLILEVLRPTTITLQLADKSLVMPK</sequence>
<dbReference type="eggNOG" id="KOG0017">
    <property type="taxonomic scope" value="Eukaryota"/>
</dbReference>
<reference evidence="2" key="1">
    <citation type="journal article" date="2013" name="Genome Biol.">
        <title>Reference genomes and transcriptomes of Nicotiana sylvestris and Nicotiana tomentosiformis.</title>
        <authorList>
            <person name="Sierro N."/>
            <person name="Battey J.N."/>
            <person name="Ouadi S."/>
            <person name="Bovet L."/>
            <person name="Goepfert S."/>
            <person name="Bakaher N."/>
            <person name="Peitsch M.C."/>
            <person name="Ivanov N.V."/>
        </authorList>
    </citation>
    <scope>NUCLEOTIDE SEQUENCE [LARGE SCALE GENOMIC DNA]</scope>
</reference>
<dbReference type="AlphaFoldDB" id="A0A1U7X5K2"/>
<evidence type="ECO:0000313" key="3">
    <source>
        <dbReference type="RefSeq" id="XP_009781755.1"/>
    </source>
</evidence>
<dbReference type="Proteomes" id="UP000189701">
    <property type="component" value="Unplaced"/>
</dbReference>
<evidence type="ECO:0000256" key="1">
    <source>
        <dbReference type="SAM" id="MobiDB-lite"/>
    </source>
</evidence>
<gene>
    <name evidence="3" type="primary">LOC104230601</name>
</gene>
<keyword evidence="2" id="KW-1185">Reference proteome</keyword>
<dbReference type="PANTHER" id="PTHR33067:SF32">
    <property type="entry name" value="ASPARTIC PEPTIDASE DDI1-TYPE DOMAIN-CONTAINING PROTEIN"/>
    <property type="match status" value="1"/>
</dbReference>
<feature type="region of interest" description="Disordered" evidence="1">
    <location>
        <begin position="1"/>
        <end position="25"/>
    </location>
</feature>
<dbReference type="KEGG" id="nsy:104230601"/>
<proteinExistence type="predicted"/>
<feature type="compositionally biased region" description="Polar residues" evidence="1">
    <location>
        <begin position="1"/>
        <end position="11"/>
    </location>
</feature>
<dbReference type="GeneID" id="104230601"/>
<dbReference type="RefSeq" id="XP_009781755.1">
    <property type="nucleotide sequence ID" value="XM_009783453.1"/>
</dbReference>
<accession>A0A1U7X5K2</accession>
<protein>
    <submittedName>
        <fullName evidence="3">Uncharacterized protein LOC104230601</fullName>
    </submittedName>
</protein>
<dbReference type="Gene3D" id="2.40.70.10">
    <property type="entry name" value="Acid Proteases"/>
    <property type="match status" value="1"/>
</dbReference>
<evidence type="ECO:0000313" key="2">
    <source>
        <dbReference type="Proteomes" id="UP000189701"/>
    </source>
</evidence>
<reference evidence="3" key="2">
    <citation type="submission" date="2025-08" db="UniProtKB">
        <authorList>
            <consortium name="RefSeq"/>
        </authorList>
    </citation>
    <scope>IDENTIFICATION</scope>
    <source>
        <tissue evidence="3">Leaf</tissue>
    </source>
</reference>
<dbReference type="PANTHER" id="PTHR33067">
    <property type="entry name" value="RNA-DIRECTED DNA POLYMERASE-RELATED"/>
    <property type="match status" value="1"/>
</dbReference>
<dbReference type="OrthoDB" id="778454at2759"/>
<dbReference type="InterPro" id="IPR021109">
    <property type="entry name" value="Peptidase_aspartic_dom_sf"/>
</dbReference>
<organism evidence="2 3">
    <name type="scientific">Nicotiana sylvestris</name>
    <name type="common">Wood tobacco</name>
    <name type="synonym">South American tobacco</name>
    <dbReference type="NCBI Taxonomy" id="4096"/>
    <lineage>
        <taxon>Eukaryota</taxon>
        <taxon>Viridiplantae</taxon>
        <taxon>Streptophyta</taxon>
        <taxon>Embryophyta</taxon>
        <taxon>Tracheophyta</taxon>
        <taxon>Spermatophyta</taxon>
        <taxon>Magnoliopsida</taxon>
        <taxon>eudicotyledons</taxon>
        <taxon>Gunneridae</taxon>
        <taxon>Pentapetalae</taxon>
        <taxon>asterids</taxon>
        <taxon>lamiids</taxon>
        <taxon>Solanales</taxon>
        <taxon>Solanaceae</taxon>
        <taxon>Nicotianoideae</taxon>
        <taxon>Nicotianeae</taxon>
        <taxon>Nicotiana</taxon>
    </lineage>
</organism>
<name>A0A1U7X5K2_NICSY</name>